<dbReference type="SUPFAM" id="SSF47240">
    <property type="entry name" value="Ferritin-like"/>
    <property type="match status" value="1"/>
</dbReference>
<dbReference type="PANTHER" id="PTHR33746:SF4">
    <property type="entry name" value="RUBRERYTHRIN"/>
    <property type="match status" value="1"/>
</dbReference>
<dbReference type="Proteomes" id="UP000285961">
    <property type="component" value="Unassembled WGS sequence"/>
</dbReference>
<evidence type="ECO:0000259" key="2">
    <source>
        <dbReference type="PROSITE" id="PS50905"/>
    </source>
</evidence>
<dbReference type="Gene3D" id="1.20.1260.10">
    <property type="match status" value="1"/>
</dbReference>
<protein>
    <submittedName>
        <fullName evidence="3">Rubrerythrin</fullName>
    </submittedName>
</protein>
<dbReference type="Pfam" id="PF02915">
    <property type="entry name" value="Rubrerythrin"/>
    <property type="match status" value="1"/>
</dbReference>
<accession>A0A419ENF4</accession>
<comment type="caution">
    <text evidence="3">The sequence shown here is derived from an EMBL/GenBank/DDBJ whole genome shotgun (WGS) entry which is preliminary data.</text>
</comment>
<dbReference type="InterPro" id="IPR003251">
    <property type="entry name" value="Rr_diiron-bd_dom"/>
</dbReference>
<feature type="chain" id="PRO_5019046852" evidence="1">
    <location>
        <begin position="23"/>
        <end position="228"/>
    </location>
</feature>
<dbReference type="EMBL" id="QZKI01000142">
    <property type="protein sequence ID" value="RJP64290.1"/>
    <property type="molecule type" value="Genomic_DNA"/>
</dbReference>
<evidence type="ECO:0000313" key="4">
    <source>
        <dbReference type="Proteomes" id="UP000285961"/>
    </source>
</evidence>
<dbReference type="GO" id="GO:0046872">
    <property type="term" value="F:metal ion binding"/>
    <property type="evidence" value="ECO:0007669"/>
    <property type="project" value="InterPro"/>
</dbReference>
<dbReference type="InterPro" id="IPR012347">
    <property type="entry name" value="Ferritin-like"/>
</dbReference>
<dbReference type="InterPro" id="IPR009078">
    <property type="entry name" value="Ferritin-like_SF"/>
</dbReference>
<proteinExistence type="predicted"/>
<dbReference type="PROSITE" id="PS50905">
    <property type="entry name" value="FERRITIN_LIKE"/>
    <property type="match status" value="1"/>
</dbReference>
<keyword evidence="1" id="KW-0732">Signal</keyword>
<name>A0A419ENF4_9BACT</name>
<feature type="signal peptide" evidence="1">
    <location>
        <begin position="1"/>
        <end position="22"/>
    </location>
</feature>
<dbReference type="SUPFAM" id="SSF57802">
    <property type="entry name" value="Rubredoxin-like"/>
    <property type="match status" value="1"/>
</dbReference>
<evidence type="ECO:0000256" key="1">
    <source>
        <dbReference type="SAM" id="SignalP"/>
    </source>
</evidence>
<dbReference type="InterPro" id="IPR009040">
    <property type="entry name" value="Ferritin-like_diiron"/>
</dbReference>
<dbReference type="PANTHER" id="PTHR33746">
    <property type="entry name" value="RUBRERYTHRIN"/>
    <property type="match status" value="1"/>
</dbReference>
<dbReference type="GO" id="GO:0016491">
    <property type="term" value="F:oxidoreductase activity"/>
    <property type="evidence" value="ECO:0007669"/>
    <property type="project" value="InterPro"/>
</dbReference>
<dbReference type="AlphaFoldDB" id="A0A419ENF4"/>
<gene>
    <name evidence="3" type="ORF">C4532_19535</name>
</gene>
<reference evidence="3 4" key="1">
    <citation type="journal article" date="2017" name="ISME J.">
        <title>Energy and carbon metabolisms in a deep terrestrial subsurface fluid microbial community.</title>
        <authorList>
            <person name="Momper L."/>
            <person name="Jungbluth S.P."/>
            <person name="Lee M.D."/>
            <person name="Amend J.P."/>
        </authorList>
    </citation>
    <scope>NUCLEOTIDE SEQUENCE [LARGE SCALE GENOMIC DNA]</scope>
    <source>
        <strain evidence="3">SURF_17</strain>
    </source>
</reference>
<dbReference type="InterPro" id="IPR052753">
    <property type="entry name" value="Rbr2/Nigerythrin"/>
</dbReference>
<sequence>MTMKKTLPLVIGFLLLSASVYSHTEAVEKKADPQNQTLCPDTILVLKKSFASEAALHRRYLAFAEKARAEGYPNVAYLFVGLACSEQIHARNFKRVLSALGVAVKEPPASEIDTSDTRENLKTACTLELMDIDYIYPNCIERAKKEGNADAIRDFNFAWEPEKQHRDLIEKIQSGTGIFFGVLTKKIGEKPVEYFVCQTCGSTVIELPKRQCPVCKDPPSAYSKIAKK</sequence>
<feature type="domain" description="Ferritin-like diiron" evidence="2">
    <location>
        <begin position="36"/>
        <end position="180"/>
    </location>
</feature>
<organism evidence="3 4">
    <name type="scientific">Candidatus Abyssobacteria bacterium SURF_17</name>
    <dbReference type="NCBI Taxonomy" id="2093361"/>
    <lineage>
        <taxon>Bacteria</taxon>
        <taxon>Pseudomonadati</taxon>
        <taxon>Candidatus Hydrogenedentota</taxon>
        <taxon>Candidatus Abyssobacteria</taxon>
    </lineage>
</organism>
<dbReference type="CDD" id="cd01041">
    <property type="entry name" value="Rubrerythrin"/>
    <property type="match status" value="1"/>
</dbReference>
<evidence type="ECO:0000313" key="3">
    <source>
        <dbReference type="EMBL" id="RJP64290.1"/>
    </source>
</evidence>